<dbReference type="Proteomes" id="UP000242515">
    <property type="component" value="Unassembled WGS sequence"/>
</dbReference>
<evidence type="ECO:0008006" key="4">
    <source>
        <dbReference type="Google" id="ProtNLM"/>
    </source>
</evidence>
<organism evidence="2 3">
    <name type="scientific">Rosenbergiella nectarea</name>
    <dbReference type="NCBI Taxonomy" id="988801"/>
    <lineage>
        <taxon>Bacteria</taxon>
        <taxon>Pseudomonadati</taxon>
        <taxon>Pseudomonadota</taxon>
        <taxon>Gammaproteobacteria</taxon>
        <taxon>Enterobacterales</taxon>
        <taxon>Erwiniaceae</taxon>
        <taxon>Rosenbergiella</taxon>
    </lineage>
</organism>
<feature type="chain" id="PRO_5017259744" description="Lipoprotein" evidence="1">
    <location>
        <begin position="22"/>
        <end position="122"/>
    </location>
</feature>
<dbReference type="AlphaFoldDB" id="A0A1H9LAV6"/>
<sequence length="122" mass="13468">MRFIKLLLPLGIIAVTGCANPSSITEEKLSTWTNDELCRGLGTYKGDGSVVLKIHAELECRGSRINNERCYALENAVRSEASDFSITPTARPSVQERVFDKEKGKYILQQSGPQAGLDIRKP</sequence>
<gene>
    <name evidence="2" type="ORF">SAMN05216522_11123</name>
</gene>
<accession>A0A1H9LAV6</accession>
<evidence type="ECO:0000313" key="2">
    <source>
        <dbReference type="EMBL" id="SER08510.1"/>
    </source>
</evidence>
<dbReference type="EMBL" id="FOGC01000011">
    <property type="protein sequence ID" value="SER08510.1"/>
    <property type="molecule type" value="Genomic_DNA"/>
</dbReference>
<dbReference type="PROSITE" id="PS51257">
    <property type="entry name" value="PROKAR_LIPOPROTEIN"/>
    <property type="match status" value="1"/>
</dbReference>
<dbReference type="RefSeq" id="WP_092677448.1">
    <property type="nucleotide sequence ID" value="NZ_FOGC01000011.1"/>
</dbReference>
<protein>
    <recommendedName>
        <fullName evidence="4">Lipoprotein</fullName>
    </recommendedName>
</protein>
<evidence type="ECO:0000256" key="1">
    <source>
        <dbReference type="SAM" id="SignalP"/>
    </source>
</evidence>
<dbReference type="STRING" id="988801.SAMN05216522_11123"/>
<reference evidence="3" key="1">
    <citation type="submission" date="2016-10" db="EMBL/GenBank/DDBJ databases">
        <authorList>
            <person name="Varghese N."/>
            <person name="Submissions S."/>
        </authorList>
    </citation>
    <scope>NUCLEOTIDE SEQUENCE [LARGE SCALE GENOMIC DNA]</scope>
    <source>
        <strain evidence="3">8N4</strain>
    </source>
</reference>
<feature type="signal peptide" evidence="1">
    <location>
        <begin position="1"/>
        <end position="21"/>
    </location>
</feature>
<evidence type="ECO:0000313" key="3">
    <source>
        <dbReference type="Proteomes" id="UP000242515"/>
    </source>
</evidence>
<name>A0A1H9LAV6_9GAMM</name>
<keyword evidence="3" id="KW-1185">Reference proteome</keyword>
<dbReference type="OrthoDB" id="6445057at2"/>
<proteinExistence type="predicted"/>
<keyword evidence="1" id="KW-0732">Signal</keyword>